<keyword evidence="3" id="KW-1185">Reference proteome</keyword>
<sequence>MLATLSQYLLILIVGALLWIPLSADFRGSNAEQTELAEALENLQATLAFLFCMAFNFSWPVFFILLLTLGLLRGYGPSWPAWQRWLLLLAGITLSAFLPVPYVRAAWSELLDVSLGWALEVCRPWMLAAYLVTLWSNRKYLRSAFPSPS</sequence>
<evidence type="ECO:0000313" key="3">
    <source>
        <dbReference type="Proteomes" id="UP000831796"/>
    </source>
</evidence>
<keyword evidence="1" id="KW-1133">Transmembrane helix</keyword>
<dbReference type="AlphaFoldDB" id="A0A8T9Q7Z3"/>
<accession>A0A8T9Q7Z3</accession>
<organism evidence="2 3">
    <name type="scientific">Hymenobacter cellulosilyticus</name>
    <dbReference type="NCBI Taxonomy" id="2932248"/>
    <lineage>
        <taxon>Bacteria</taxon>
        <taxon>Pseudomonadati</taxon>
        <taxon>Bacteroidota</taxon>
        <taxon>Cytophagia</taxon>
        <taxon>Cytophagales</taxon>
        <taxon>Hymenobacteraceae</taxon>
        <taxon>Hymenobacter</taxon>
    </lineage>
</organism>
<protein>
    <submittedName>
        <fullName evidence="2">Uncharacterized protein</fullName>
    </submittedName>
</protein>
<gene>
    <name evidence="2" type="ORF">MUN79_27100</name>
</gene>
<dbReference type="EMBL" id="CP095046">
    <property type="protein sequence ID" value="UOQ72188.1"/>
    <property type="molecule type" value="Genomic_DNA"/>
</dbReference>
<feature type="transmembrane region" description="Helical" evidence="1">
    <location>
        <begin position="115"/>
        <end position="135"/>
    </location>
</feature>
<dbReference type="KEGG" id="hcu:MUN79_27100"/>
<feature type="transmembrane region" description="Helical" evidence="1">
    <location>
        <begin position="48"/>
        <end position="72"/>
    </location>
</feature>
<keyword evidence="1" id="KW-0472">Membrane</keyword>
<feature type="transmembrane region" description="Helical" evidence="1">
    <location>
        <begin position="84"/>
        <end position="103"/>
    </location>
</feature>
<reference evidence="2" key="1">
    <citation type="submission" date="2022-04" db="EMBL/GenBank/DDBJ databases">
        <title>Hymenobacter sp. isolated from the air.</title>
        <authorList>
            <person name="Won M."/>
            <person name="Lee C.-M."/>
            <person name="Woen H.-Y."/>
            <person name="Kwon S.-W."/>
        </authorList>
    </citation>
    <scope>NUCLEOTIDE SEQUENCE</scope>
    <source>
        <strain evidence="2">5116S-3</strain>
    </source>
</reference>
<dbReference type="Proteomes" id="UP000831796">
    <property type="component" value="Chromosome"/>
</dbReference>
<proteinExistence type="predicted"/>
<name>A0A8T9Q7Z3_9BACT</name>
<evidence type="ECO:0000313" key="2">
    <source>
        <dbReference type="EMBL" id="UOQ72188.1"/>
    </source>
</evidence>
<keyword evidence="1" id="KW-0812">Transmembrane</keyword>
<evidence type="ECO:0000256" key="1">
    <source>
        <dbReference type="SAM" id="Phobius"/>
    </source>
</evidence>
<dbReference type="RefSeq" id="WP_244675581.1">
    <property type="nucleotide sequence ID" value="NZ_CP095046.1"/>
</dbReference>